<evidence type="ECO:0000313" key="6">
    <source>
        <dbReference type="WBParaSite" id="PSAMB.scaffold135size73867.g2538.t1"/>
    </source>
</evidence>
<evidence type="ECO:0000256" key="3">
    <source>
        <dbReference type="PIRSR" id="PIRSR000705-3"/>
    </source>
</evidence>
<feature type="binding site" evidence="3">
    <location>
        <begin position="37"/>
        <end position="45"/>
    </location>
    <ligand>
        <name>ATP</name>
        <dbReference type="ChEBI" id="CHEBI:30616"/>
    </ligand>
</feature>
<proteinExistence type="inferred from homology"/>
<dbReference type="InterPro" id="IPR050566">
    <property type="entry name" value="Deoxyribonucleoside_kinase"/>
</dbReference>
<reference evidence="6" key="1">
    <citation type="submission" date="2022-11" db="UniProtKB">
        <authorList>
            <consortium name="WormBaseParasite"/>
        </authorList>
    </citation>
    <scope>IDENTIFICATION</scope>
</reference>
<feature type="binding site" evidence="3">
    <location>
        <begin position="186"/>
        <end position="190"/>
    </location>
    <ligand>
        <name>ATP</name>
        <dbReference type="ChEBI" id="CHEBI:30616"/>
    </ligand>
</feature>
<dbReference type="Pfam" id="PF01712">
    <property type="entry name" value="dNK"/>
    <property type="match status" value="1"/>
</dbReference>
<dbReference type="PANTHER" id="PTHR10513">
    <property type="entry name" value="DEOXYNUCLEOSIDE KINASE"/>
    <property type="match status" value="1"/>
</dbReference>
<dbReference type="InterPro" id="IPR002624">
    <property type="entry name" value="DCK/DGK"/>
</dbReference>
<comment type="similarity">
    <text evidence="1">Belongs to the DCK/DGK family.</text>
</comment>
<organism evidence="5 6">
    <name type="scientific">Plectus sambesii</name>
    <dbReference type="NCBI Taxonomy" id="2011161"/>
    <lineage>
        <taxon>Eukaryota</taxon>
        <taxon>Metazoa</taxon>
        <taxon>Ecdysozoa</taxon>
        <taxon>Nematoda</taxon>
        <taxon>Chromadorea</taxon>
        <taxon>Plectida</taxon>
        <taxon>Plectina</taxon>
        <taxon>Plectoidea</taxon>
        <taxon>Plectidae</taxon>
        <taxon>Plectus</taxon>
    </lineage>
</organism>
<keyword evidence="5" id="KW-1185">Reference proteome</keyword>
<feature type="domain" description="Deoxynucleoside kinase" evidence="4">
    <location>
        <begin position="33"/>
        <end position="235"/>
    </location>
</feature>
<dbReference type="GO" id="GO:0019136">
    <property type="term" value="F:deoxynucleoside kinase activity"/>
    <property type="evidence" value="ECO:0007669"/>
    <property type="project" value="InterPro"/>
</dbReference>
<dbReference type="InterPro" id="IPR031314">
    <property type="entry name" value="DNK_dom"/>
</dbReference>
<keyword evidence="3" id="KW-0547">Nucleotide-binding</keyword>
<dbReference type="Gene3D" id="3.40.50.300">
    <property type="entry name" value="P-loop containing nucleotide triphosphate hydrolases"/>
    <property type="match status" value="1"/>
</dbReference>
<dbReference type="Proteomes" id="UP000887566">
    <property type="component" value="Unplaced"/>
</dbReference>
<evidence type="ECO:0000259" key="4">
    <source>
        <dbReference type="Pfam" id="PF01712"/>
    </source>
</evidence>
<evidence type="ECO:0000256" key="1">
    <source>
        <dbReference type="ARBA" id="ARBA00007420"/>
    </source>
</evidence>
<feature type="active site" description="Proton acceptor" evidence="2">
    <location>
        <position position="125"/>
    </location>
</feature>
<dbReference type="AlphaFoldDB" id="A0A914UY95"/>
<name>A0A914UY95_9BILA</name>
<dbReference type="InterPro" id="IPR027417">
    <property type="entry name" value="P-loop_NTPase"/>
</dbReference>
<sequence>MGSGLVTQMMEKTSLTDKVHRARHPKDHVPKVIVVEGNVGAGKSTTLDLIQTLSSDVVIMHEPFDVWTSLAAPDGEHINMLENFYDDPAKFSMLFQVLVQSSYSRAFFQAYELAEQNKARYLVVERSFPASQQIFTAVIRQKKQMSDAEFAILEHSMATAAQINPKLFECDHLIYLKCPAEVCMDRKIARSRPEEMAAVTIGYLLQLEEAYERWFARGFSPLNAHKTTIINTDCSMSALKDSLQYSIRL</sequence>
<dbReference type="PANTHER" id="PTHR10513:SF35">
    <property type="entry name" value="DEOXYADENOSINE KINASE"/>
    <property type="match status" value="1"/>
</dbReference>
<dbReference type="SUPFAM" id="SSF52540">
    <property type="entry name" value="P-loop containing nucleoside triphosphate hydrolases"/>
    <property type="match status" value="1"/>
</dbReference>
<protein>
    <submittedName>
        <fullName evidence="6">Deoxynucleoside kinase domain-containing protein</fullName>
    </submittedName>
</protein>
<dbReference type="GO" id="GO:0005737">
    <property type="term" value="C:cytoplasm"/>
    <property type="evidence" value="ECO:0007669"/>
    <property type="project" value="TreeGrafter"/>
</dbReference>
<dbReference type="PIRSF" id="PIRSF000705">
    <property type="entry name" value="DNK"/>
    <property type="match status" value="1"/>
</dbReference>
<evidence type="ECO:0000256" key="2">
    <source>
        <dbReference type="PIRSR" id="PIRSR000705-1"/>
    </source>
</evidence>
<keyword evidence="3" id="KW-0067">ATP-binding</keyword>
<accession>A0A914UY95</accession>
<dbReference type="WBParaSite" id="PSAMB.scaffold135size73867.g2538.t1">
    <property type="protein sequence ID" value="PSAMB.scaffold135size73867.g2538.t1"/>
    <property type="gene ID" value="PSAMB.scaffold135size73867.g2538"/>
</dbReference>
<evidence type="ECO:0000313" key="5">
    <source>
        <dbReference type="Proteomes" id="UP000887566"/>
    </source>
</evidence>
<dbReference type="GO" id="GO:0005524">
    <property type="term" value="F:ATP binding"/>
    <property type="evidence" value="ECO:0007669"/>
    <property type="project" value="UniProtKB-KW"/>
</dbReference>